<feature type="domain" description="THUMP" evidence="4">
    <location>
        <begin position="48"/>
        <end position="159"/>
    </location>
</feature>
<name>A0A2J0KX25_9BACT</name>
<dbReference type="GO" id="GO:0008990">
    <property type="term" value="F:rRNA (guanine-N2-)-methyltransferase activity"/>
    <property type="evidence" value="ECO:0007669"/>
    <property type="project" value="TreeGrafter"/>
</dbReference>
<dbReference type="EMBL" id="PEWV01000074">
    <property type="protein sequence ID" value="PIU40980.1"/>
    <property type="molecule type" value="Genomic_DNA"/>
</dbReference>
<dbReference type="InterPro" id="IPR000241">
    <property type="entry name" value="RlmKL-like_Mtase"/>
</dbReference>
<reference evidence="5 6" key="1">
    <citation type="submission" date="2017-09" db="EMBL/GenBank/DDBJ databases">
        <title>Depth-based differentiation of microbial function through sediment-hosted aquifers and enrichment of novel symbionts in the deep terrestrial subsurface.</title>
        <authorList>
            <person name="Probst A.J."/>
            <person name="Ladd B."/>
            <person name="Jarett J.K."/>
            <person name="Geller-Mcgrath D.E."/>
            <person name="Sieber C.M."/>
            <person name="Emerson J.B."/>
            <person name="Anantharaman K."/>
            <person name="Thomas B.C."/>
            <person name="Malmstrom R."/>
            <person name="Stieglmeier M."/>
            <person name="Klingl A."/>
            <person name="Woyke T."/>
            <person name="Ryan C.M."/>
            <person name="Banfield J.F."/>
        </authorList>
    </citation>
    <scope>NUCLEOTIDE SEQUENCE [LARGE SCALE GENOMIC DNA]</scope>
    <source>
        <strain evidence="5">CG07_land_8_20_14_0_80_42_15</strain>
    </source>
</reference>
<evidence type="ECO:0000313" key="6">
    <source>
        <dbReference type="Proteomes" id="UP000230052"/>
    </source>
</evidence>
<evidence type="ECO:0000256" key="2">
    <source>
        <dbReference type="ARBA" id="ARBA00022679"/>
    </source>
</evidence>
<gene>
    <name evidence="5" type="ORF">COS99_07905</name>
</gene>
<dbReference type="InterPro" id="IPR054170">
    <property type="entry name" value="RlmL_1st"/>
</dbReference>
<dbReference type="CDD" id="cd11715">
    <property type="entry name" value="THUMP_AdoMetMT"/>
    <property type="match status" value="1"/>
</dbReference>
<keyword evidence="2 5" id="KW-0808">Transferase</keyword>
<dbReference type="Pfam" id="PF02926">
    <property type="entry name" value="THUMP"/>
    <property type="match status" value="1"/>
</dbReference>
<comment type="caution">
    <text evidence="5">The sequence shown here is derived from an EMBL/GenBank/DDBJ whole genome shotgun (WGS) entry which is preliminary data.</text>
</comment>
<keyword evidence="1 5" id="KW-0489">Methyltransferase</keyword>
<dbReference type="InterPro" id="IPR029063">
    <property type="entry name" value="SAM-dependent_MTases_sf"/>
</dbReference>
<dbReference type="AlphaFoldDB" id="A0A2J0KX25"/>
<accession>A0A2J0KX25</accession>
<dbReference type="Gene3D" id="3.40.50.150">
    <property type="entry name" value="Vaccinia Virus protein VP39"/>
    <property type="match status" value="1"/>
</dbReference>
<dbReference type="GO" id="GO:0003723">
    <property type="term" value="F:RNA binding"/>
    <property type="evidence" value="ECO:0007669"/>
    <property type="project" value="UniProtKB-UniRule"/>
</dbReference>
<dbReference type="SMART" id="SM00981">
    <property type="entry name" value="THUMP"/>
    <property type="match status" value="1"/>
</dbReference>
<dbReference type="GO" id="GO:0070043">
    <property type="term" value="F:rRNA (guanine-N7-)-methyltransferase activity"/>
    <property type="evidence" value="ECO:0007669"/>
    <property type="project" value="TreeGrafter"/>
</dbReference>
<dbReference type="PROSITE" id="PS51165">
    <property type="entry name" value="THUMP"/>
    <property type="match status" value="1"/>
</dbReference>
<evidence type="ECO:0000256" key="3">
    <source>
        <dbReference type="PROSITE-ProRule" id="PRU00529"/>
    </source>
</evidence>
<dbReference type="PANTHER" id="PTHR47313">
    <property type="entry name" value="RIBOSOMAL RNA LARGE SUBUNIT METHYLTRANSFERASE K/L"/>
    <property type="match status" value="1"/>
</dbReference>
<dbReference type="Proteomes" id="UP000230052">
    <property type="component" value="Unassembled WGS sequence"/>
</dbReference>
<dbReference type="SUPFAM" id="SSF53335">
    <property type="entry name" value="S-adenosyl-L-methionine-dependent methyltransferases"/>
    <property type="match status" value="1"/>
</dbReference>
<evidence type="ECO:0000313" key="5">
    <source>
        <dbReference type="EMBL" id="PIU40980.1"/>
    </source>
</evidence>
<keyword evidence="3" id="KW-0694">RNA-binding</keyword>
<dbReference type="PANTHER" id="PTHR47313:SF1">
    <property type="entry name" value="RIBOSOMAL RNA LARGE SUBUNIT METHYLTRANSFERASE K_L"/>
    <property type="match status" value="1"/>
</dbReference>
<protein>
    <submittedName>
        <fullName evidence="5">RNA methyltransferase</fullName>
    </submittedName>
</protein>
<proteinExistence type="predicted"/>
<organism evidence="5 6">
    <name type="scientific">Candidatus Aquitaenariimonas noxiae</name>
    <dbReference type="NCBI Taxonomy" id="1974741"/>
    <lineage>
        <taxon>Bacteria</taxon>
        <taxon>Pseudomonadati</taxon>
        <taxon>Candidatus Omnitrophota</taxon>
        <taxon>Candidatus Aquitaenariimonas</taxon>
    </lineage>
</organism>
<dbReference type="InterPro" id="IPR004114">
    <property type="entry name" value="THUMP_dom"/>
</dbReference>
<dbReference type="Pfam" id="PF01170">
    <property type="entry name" value="UPF0020"/>
    <property type="match status" value="1"/>
</dbReference>
<dbReference type="Pfam" id="PF22020">
    <property type="entry name" value="RlmL_1st"/>
    <property type="match status" value="1"/>
</dbReference>
<evidence type="ECO:0000259" key="4">
    <source>
        <dbReference type="PROSITE" id="PS51165"/>
    </source>
</evidence>
<evidence type="ECO:0000256" key="1">
    <source>
        <dbReference type="ARBA" id="ARBA00022603"/>
    </source>
</evidence>
<dbReference type="Gene3D" id="3.30.2130.30">
    <property type="match status" value="1"/>
</dbReference>
<sequence>MDIDKTETILITCGRGIVPYLSKEVGELGYKVESSHNTGIEISASLRDTMKLNLALRTAYHVLYLLKKFSCNNPDELYKEIASFPWEDVVAPSEYLSVISRTDTPAINNSVFASQKMKDAIVDRISEKCGSRPSSGPGKDNVVINFYWKDDKCWVYLNTSGKKLSDRGYRKIPHKAPLQETLAAALLRAARFDGSQSLVNPMCGSGTLAIEAALIALKRAPGLLRNNFGLQHMIGFDPLAWIALRKEMNARSSKKLPFRIIASDIDKKAIQAAKKNAQTAGVERMIEFYVCDFKDTPMPEEKGIVILNPEYGLRLGSAEELEKTYKSIGDFFKNKCSGFTGYIFTGNMALAKKVGLRTSRRLIFFNAKIECRLLEYEIYAGSKEKNGNAPGALEL</sequence>